<evidence type="ECO:0000256" key="1">
    <source>
        <dbReference type="SAM" id="MobiDB-lite"/>
    </source>
</evidence>
<accession>A0AA37XHG4</accession>
<comment type="caution">
    <text evidence="2">The sequence shown here is derived from an EMBL/GenBank/DDBJ whole genome shotgun (WGS) entry which is preliminary data.</text>
</comment>
<sequence>MTTASPPLNVTQLEDRLAQVAGAMGLPVARARVMLCTLVVSQMLPDGVAVKGGMASCVATPTRPTASPSPRPCGPSGSTTRG</sequence>
<proteinExistence type="predicted"/>
<reference evidence="2" key="2">
    <citation type="submission" date="2023-02" db="EMBL/GenBank/DDBJ databases">
        <authorList>
            <person name="Sun Q."/>
            <person name="Mori K."/>
        </authorList>
    </citation>
    <scope>NUCLEOTIDE SEQUENCE</scope>
    <source>
        <strain evidence="2">NBRC 112290</strain>
    </source>
</reference>
<protein>
    <submittedName>
        <fullName evidence="2">Uncharacterized protein</fullName>
    </submittedName>
</protein>
<name>A0AA37XHG4_9MICO</name>
<gene>
    <name evidence="2" type="ORF">GCM10025875_32010</name>
</gene>
<feature type="region of interest" description="Disordered" evidence="1">
    <location>
        <begin position="60"/>
        <end position="82"/>
    </location>
</feature>
<dbReference type="Proteomes" id="UP001157161">
    <property type="component" value="Unassembled WGS sequence"/>
</dbReference>
<dbReference type="EMBL" id="BSUM01000001">
    <property type="protein sequence ID" value="GMA33209.1"/>
    <property type="molecule type" value="Genomic_DNA"/>
</dbReference>
<organism evidence="2 3">
    <name type="scientific">Litorihabitans aurantiacus</name>
    <dbReference type="NCBI Taxonomy" id="1930061"/>
    <lineage>
        <taxon>Bacteria</taxon>
        <taxon>Bacillati</taxon>
        <taxon>Actinomycetota</taxon>
        <taxon>Actinomycetes</taxon>
        <taxon>Micrococcales</taxon>
        <taxon>Beutenbergiaceae</taxon>
        <taxon>Litorihabitans</taxon>
    </lineage>
</organism>
<reference evidence="2" key="1">
    <citation type="journal article" date="2014" name="Int. J. Syst. Evol. Microbiol.">
        <title>Complete genome sequence of Corynebacterium casei LMG S-19264T (=DSM 44701T), isolated from a smear-ripened cheese.</title>
        <authorList>
            <consortium name="US DOE Joint Genome Institute (JGI-PGF)"/>
            <person name="Walter F."/>
            <person name="Albersmeier A."/>
            <person name="Kalinowski J."/>
            <person name="Ruckert C."/>
        </authorList>
    </citation>
    <scope>NUCLEOTIDE SEQUENCE</scope>
    <source>
        <strain evidence="2">NBRC 112290</strain>
    </source>
</reference>
<evidence type="ECO:0000313" key="2">
    <source>
        <dbReference type="EMBL" id="GMA33209.1"/>
    </source>
</evidence>
<keyword evidence="3" id="KW-1185">Reference proteome</keyword>
<evidence type="ECO:0000313" key="3">
    <source>
        <dbReference type="Proteomes" id="UP001157161"/>
    </source>
</evidence>
<dbReference type="AlphaFoldDB" id="A0AA37XHG4"/>